<dbReference type="RefSeq" id="WP_265763968.1">
    <property type="nucleotide sequence ID" value="NZ_JAGGJA010000001.1"/>
</dbReference>
<dbReference type="PROSITE" id="PS51257">
    <property type="entry name" value="PROKAR_LIPOPROTEIN"/>
    <property type="match status" value="1"/>
</dbReference>
<dbReference type="Proteomes" id="UP001207918">
    <property type="component" value="Unassembled WGS sequence"/>
</dbReference>
<accession>A0ABT3PHB2</accession>
<name>A0ABT3PHB2_9BACT</name>
<reference evidence="2 3" key="1">
    <citation type="submission" date="2021-03" db="EMBL/GenBank/DDBJ databases">
        <title>Aliifodinibius sp. nov., a new bacterium isolated from saline soil.</title>
        <authorList>
            <person name="Galisteo C."/>
            <person name="De La Haba R."/>
            <person name="Sanchez-Porro C."/>
            <person name="Ventosa A."/>
        </authorList>
    </citation>
    <scope>NUCLEOTIDE SEQUENCE [LARGE SCALE GENOMIC DNA]</scope>
    <source>
        <strain evidence="2 3">1BSP15-2V2</strain>
    </source>
</reference>
<evidence type="ECO:0000313" key="2">
    <source>
        <dbReference type="EMBL" id="MCW9705307.1"/>
    </source>
</evidence>
<keyword evidence="3" id="KW-1185">Reference proteome</keyword>
<gene>
    <name evidence="2" type="ORF">J6I44_00510</name>
</gene>
<dbReference type="Pfam" id="PF16389">
    <property type="entry name" value="DUF4998"/>
    <property type="match status" value="1"/>
</dbReference>
<protein>
    <submittedName>
        <fullName evidence="2">DUF4998 domain-containing protein</fullName>
    </submittedName>
</protein>
<sequence length="394" mass="43760">MKSIHVKYFLLAIIAVAISSVSCSDSMHSSYEGFTEGGPIDYPAIPNADSIKVYPGKNRVQISFPLPSDPSVSKARVYWRNGSDSLEVPIDREAEDGMVNIMLSDMAGGSYTFDIYTFDEERNRSINVTTIGEVYGESYINSLLSRALEQTLFINDQLEIEWGDAEDTEVYTEVHYQTASGDRKTAVIEQGETSSVLEDYDYEVSNDIIEYTTYFHPSPMAIDTFKTEVTPAEISFGIGDIIADIAQNDGASSWEVPETGLQSGVKSYVDRDYVFGDVGPYQGLEFIRSANDSKAWSAEGIEGDPLATVTIREDLQGTVTFYAAHDDRLDESNYRWLQERGWSMNDTQVVLDENGTDRTFSVWEKQFEAGDEVLLGGTGGTGLLFWFFAEINGG</sequence>
<comment type="caution">
    <text evidence="2">The sequence shown here is derived from an EMBL/GenBank/DDBJ whole genome shotgun (WGS) entry which is preliminary data.</text>
</comment>
<evidence type="ECO:0000313" key="3">
    <source>
        <dbReference type="Proteomes" id="UP001207918"/>
    </source>
</evidence>
<feature type="chain" id="PRO_5047255069" evidence="1">
    <location>
        <begin position="25"/>
        <end position="394"/>
    </location>
</feature>
<keyword evidence="1" id="KW-0732">Signal</keyword>
<proteinExistence type="predicted"/>
<evidence type="ECO:0000256" key="1">
    <source>
        <dbReference type="SAM" id="SignalP"/>
    </source>
</evidence>
<dbReference type="EMBL" id="JAGGJA010000001">
    <property type="protein sequence ID" value="MCW9705307.1"/>
    <property type="molecule type" value="Genomic_DNA"/>
</dbReference>
<feature type="signal peptide" evidence="1">
    <location>
        <begin position="1"/>
        <end position="24"/>
    </location>
</feature>
<organism evidence="2 3">
    <name type="scientific">Fodinibius salsisoli</name>
    <dbReference type="NCBI Taxonomy" id="2820877"/>
    <lineage>
        <taxon>Bacteria</taxon>
        <taxon>Pseudomonadati</taxon>
        <taxon>Balneolota</taxon>
        <taxon>Balneolia</taxon>
        <taxon>Balneolales</taxon>
        <taxon>Balneolaceae</taxon>
        <taxon>Fodinibius</taxon>
    </lineage>
</organism>